<dbReference type="RefSeq" id="WP_244408652.1">
    <property type="nucleotide sequence ID" value="NZ_AP025637.1"/>
</dbReference>
<sequence length="73" mass="7446">MLRLVAALQAGLATDAVIVLADWLPEDSGGPASIGARRFAAEMATAGLRLATPRHHAALSADALASVARRGAR</sequence>
<organism evidence="1 2">
    <name type="scientific">Roseomonas fluvialis</name>
    <dbReference type="NCBI Taxonomy" id="1750527"/>
    <lineage>
        <taxon>Bacteria</taxon>
        <taxon>Pseudomonadati</taxon>
        <taxon>Pseudomonadota</taxon>
        <taxon>Alphaproteobacteria</taxon>
        <taxon>Acetobacterales</taxon>
        <taxon>Roseomonadaceae</taxon>
        <taxon>Roseomonas</taxon>
    </lineage>
</organism>
<gene>
    <name evidence="1" type="ORF">Rmf_44140</name>
</gene>
<keyword evidence="2" id="KW-1185">Reference proteome</keyword>
<evidence type="ECO:0000313" key="1">
    <source>
        <dbReference type="EMBL" id="BDG74485.1"/>
    </source>
</evidence>
<dbReference type="Proteomes" id="UP000831327">
    <property type="component" value="Chromosome"/>
</dbReference>
<name>A0ABN6P8A5_9PROT</name>
<proteinExistence type="predicted"/>
<dbReference type="EMBL" id="AP025637">
    <property type="protein sequence ID" value="BDG74485.1"/>
    <property type="molecule type" value="Genomic_DNA"/>
</dbReference>
<accession>A0ABN6P8A5</accession>
<protein>
    <submittedName>
        <fullName evidence="1">Uncharacterized protein</fullName>
    </submittedName>
</protein>
<reference evidence="1 2" key="1">
    <citation type="journal article" date="2016" name="Microbes Environ.">
        <title>Phylogenetically diverse aerobic anoxygenic phototrophic bacteria isolated from epilithic biofilms in Tama river, Japan.</title>
        <authorList>
            <person name="Hirose S."/>
            <person name="Matsuura K."/>
            <person name="Haruta S."/>
        </authorList>
    </citation>
    <scope>NUCLEOTIDE SEQUENCE [LARGE SCALE GENOMIC DNA]</scope>
    <source>
        <strain evidence="1 2">S08</strain>
    </source>
</reference>
<evidence type="ECO:0000313" key="2">
    <source>
        <dbReference type="Proteomes" id="UP000831327"/>
    </source>
</evidence>